<evidence type="ECO:0000256" key="1">
    <source>
        <dbReference type="ARBA" id="ARBA00022729"/>
    </source>
</evidence>
<dbReference type="EMBL" id="LTBC01000009">
    <property type="protein sequence ID" value="KYH31626.1"/>
    <property type="molecule type" value="Genomic_DNA"/>
</dbReference>
<dbReference type="PANTHER" id="PTHR30006:SF2">
    <property type="entry name" value="ABC TRANSPORTER SUBSTRATE-BINDING PROTEIN"/>
    <property type="match status" value="1"/>
</dbReference>
<dbReference type="InterPro" id="IPR001188">
    <property type="entry name" value="Sperm_putr-bd"/>
</dbReference>
<dbReference type="GO" id="GO:0030288">
    <property type="term" value="C:outer membrane-bounded periplasmic space"/>
    <property type="evidence" value="ECO:0007669"/>
    <property type="project" value="TreeGrafter"/>
</dbReference>
<dbReference type="PRINTS" id="PR00909">
    <property type="entry name" value="SPERMDNBNDNG"/>
</dbReference>
<dbReference type="CDD" id="cd13589">
    <property type="entry name" value="PBP2_polyamine_RpCGA009"/>
    <property type="match status" value="1"/>
</dbReference>
<dbReference type="OrthoDB" id="9768630at2"/>
<dbReference type="GO" id="GO:0015888">
    <property type="term" value="P:thiamine transport"/>
    <property type="evidence" value="ECO:0007669"/>
    <property type="project" value="TreeGrafter"/>
</dbReference>
<dbReference type="AlphaFoldDB" id="A0A151AVE5"/>
<dbReference type="SUPFAM" id="SSF53850">
    <property type="entry name" value="Periplasmic binding protein-like II"/>
    <property type="match status" value="1"/>
</dbReference>
<proteinExistence type="predicted"/>
<gene>
    <name evidence="2" type="primary">potD</name>
    <name evidence="2" type="ORF">MOMUL_21820</name>
</gene>
<dbReference type="GO" id="GO:0015846">
    <property type="term" value="P:polyamine transport"/>
    <property type="evidence" value="ECO:0007669"/>
    <property type="project" value="InterPro"/>
</dbReference>
<protein>
    <submittedName>
        <fullName evidence="2">Spermidine/putrescine-binding periplasmic protein</fullName>
    </submittedName>
</protein>
<evidence type="ECO:0000313" key="2">
    <source>
        <dbReference type="EMBL" id="KYH31626.1"/>
    </source>
</evidence>
<dbReference type="RefSeq" id="WP_062284818.1">
    <property type="nucleotide sequence ID" value="NZ_LTBC01000009.1"/>
</dbReference>
<keyword evidence="3" id="KW-1185">Reference proteome</keyword>
<dbReference type="Pfam" id="PF13416">
    <property type="entry name" value="SBP_bac_8"/>
    <property type="match status" value="1"/>
</dbReference>
<dbReference type="PATRIC" id="fig|1122241.3.peg.2325"/>
<dbReference type="GO" id="GO:0030976">
    <property type="term" value="F:thiamine pyrophosphate binding"/>
    <property type="evidence" value="ECO:0007669"/>
    <property type="project" value="TreeGrafter"/>
</dbReference>
<organism evidence="2 3">
    <name type="scientific">Moorella mulderi DSM 14980</name>
    <dbReference type="NCBI Taxonomy" id="1122241"/>
    <lineage>
        <taxon>Bacteria</taxon>
        <taxon>Bacillati</taxon>
        <taxon>Bacillota</taxon>
        <taxon>Clostridia</taxon>
        <taxon>Neomoorellales</taxon>
        <taxon>Neomoorellaceae</taxon>
        <taxon>Neomoorella</taxon>
    </lineage>
</organism>
<keyword evidence="1" id="KW-0732">Signal</keyword>
<dbReference type="Gene3D" id="3.40.190.10">
    <property type="entry name" value="Periplasmic binding protein-like II"/>
    <property type="match status" value="2"/>
</dbReference>
<dbReference type="GO" id="GO:0019808">
    <property type="term" value="F:polyamine binding"/>
    <property type="evidence" value="ECO:0007669"/>
    <property type="project" value="InterPro"/>
</dbReference>
<comment type="caution">
    <text evidence="2">The sequence shown here is derived from an EMBL/GenBank/DDBJ whole genome shotgun (WGS) entry which is preliminary data.</text>
</comment>
<sequence length="359" mass="41164">MTWRHHIRRIKRVLALMLAISFILLQVGCGKQQDQAGQQQAPRKLVVTSYGGAYEEFFRSEVIPSFEKEYNCKVELAVGLAKDWLAKMRAAGPDNPPYDVVMTNEIWASQERAEGFFVPLPSDKVPNLKDVHPLLRNKDDNGVLGIIQPIGIAYRTDRVKNPPTSWKDLWKPEYKGKLGLYTITNSAGMMFVTLVSKVFTGDEHNIDVALEEIKKLKPFKQTDFSGDMEKLLSQGEIDIGILDSPAVARLRHQGLPIGWVAPTEGVYMFEQDFNVTKGSKVKDLAYAWIDYNLRPEVQEKWMRKFYTTPANVKVSVPPELQSDIPIYGDKLQSIITWDWKWINQEKQSLTEKWNKEFTR</sequence>
<evidence type="ECO:0000313" key="3">
    <source>
        <dbReference type="Proteomes" id="UP000075670"/>
    </source>
</evidence>
<dbReference type="GO" id="GO:0030975">
    <property type="term" value="F:thiamine binding"/>
    <property type="evidence" value="ECO:0007669"/>
    <property type="project" value="TreeGrafter"/>
</dbReference>
<dbReference type="Proteomes" id="UP000075670">
    <property type="component" value="Unassembled WGS sequence"/>
</dbReference>
<reference evidence="2 3" key="1">
    <citation type="submission" date="2016-02" db="EMBL/GenBank/DDBJ databases">
        <title>Genome sequence of Moorella mulderi DSM 14980.</title>
        <authorList>
            <person name="Poehlein A."/>
            <person name="Daniel R."/>
        </authorList>
    </citation>
    <scope>NUCLEOTIDE SEQUENCE [LARGE SCALE GENOMIC DNA]</scope>
    <source>
        <strain evidence="2 3">DSM 14980</strain>
    </source>
</reference>
<dbReference type="PANTHER" id="PTHR30006">
    <property type="entry name" value="THIAMINE-BINDING PERIPLASMIC PROTEIN-RELATED"/>
    <property type="match status" value="1"/>
</dbReference>
<name>A0A151AVE5_9FIRM</name>
<accession>A0A151AVE5</accession>
<dbReference type="InterPro" id="IPR006059">
    <property type="entry name" value="SBP"/>
</dbReference>